<dbReference type="Proteomes" id="UP000070121">
    <property type="component" value="Unassembled WGS sequence"/>
</dbReference>
<name>A0A135UGV1_9PEZI</name>
<dbReference type="AlphaFoldDB" id="A0A135UGV1"/>
<feature type="region of interest" description="Disordered" evidence="1">
    <location>
        <begin position="36"/>
        <end position="148"/>
    </location>
</feature>
<protein>
    <submittedName>
        <fullName evidence="2">Uncharacterized protein</fullName>
    </submittedName>
</protein>
<gene>
    <name evidence="2" type="ORF">CSAL01_10299</name>
</gene>
<evidence type="ECO:0000256" key="1">
    <source>
        <dbReference type="SAM" id="MobiDB-lite"/>
    </source>
</evidence>
<feature type="compositionally biased region" description="Polar residues" evidence="1">
    <location>
        <begin position="63"/>
        <end position="72"/>
    </location>
</feature>
<keyword evidence="3" id="KW-1185">Reference proteome</keyword>
<evidence type="ECO:0000313" key="3">
    <source>
        <dbReference type="Proteomes" id="UP000070121"/>
    </source>
</evidence>
<sequence length="148" mass="16408">MPRCWMLPADQRRFRPIDEENLDLSEQEVARRAEYEERMRKEKEEAEARAASSSRARVDNVDDPTQTSNNAPGATAAHDGQKATGSHNNKRKHDESSEQSRKRREAPAAASAEPSGGGSAESLKADSRQLQISSGKQKSRGTKRMQTS</sequence>
<proteinExistence type="predicted"/>
<dbReference type="EMBL" id="JFFI01001486">
    <property type="protein sequence ID" value="KXH59586.1"/>
    <property type="molecule type" value="Genomic_DNA"/>
</dbReference>
<organism evidence="2 3">
    <name type="scientific">Colletotrichum salicis</name>
    <dbReference type="NCBI Taxonomy" id="1209931"/>
    <lineage>
        <taxon>Eukaryota</taxon>
        <taxon>Fungi</taxon>
        <taxon>Dikarya</taxon>
        <taxon>Ascomycota</taxon>
        <taxon>Pezizomycotina</taxon>
        <taxon>Sordariomycetes</taxon>
        <taxon>Hypocreomycetidae</taxon>
        <taxon>Glomerellales</taxon>
        <taxon>Glomerellaceae</taxon>
        <taxon>Colletotrichum</taxon>
        <taxon>Colletotrichum acutatum species complex</taxon>
    </lineage>
</organism>
<evidence type="ECO:0000313" key="2">
    <source>
        <dbReference type="EMBL" id="KXH59586.1"/>
    </source>
</evidence>
<comment type="caution">
    <text evidence="2">The sequence shown here is derived from an EMBL/GenBank/DDBJ whole genome shotgun (WGS) entry which is preliminary data.</text>
</comment>
<feature type="compositionally biased region" description="Basic residues" evidence="1">
    <location>
        <begin position="137"/>
        <end position="148"/>
    </location>
</feature>
<feature type="compositionally biased region" description="Basic and acidic residues" evidence="1">
    <location>
        <begin position="36"/>
        <end position="48"/>
    </location>
</feature>
<reference evidence="2 3" key="1">
    <citation type="submission" date="2014-02" db="EMBL/GenBank/DDBJ databases">
        <title>The genome sequence of Colletotrichum salicis CBS 607.94.</title>
        <authorList>
            <person name="Baroncelli R."/>
            <person name="Thon M.R."/>
        </authorList>
    </citation>
    <scope>NUCLEOTIDE SEQUENCE [LARGE SCALE GENOMIC DNA]</scope>
    <source>
        <strain evidence="2 3">CBS 607.94</strain>
    </source>
</reference>
<accession>A0A135UGV1</accession>